<protein>
    <submittedName>
        <fullName evidence="2">Uncharacterized protein</fullName>
    </submittedName>
</protein>
<evidence type="ECO:0000313" key="2">
    <source>
        <dbReference type="EMBL" id="NIF00862.1"/>
    </source>
</evidence>
<dbReference type="RefSeq" id="WP_167138746.1">
    <property type="nucleotide sequence ID" value="NZ_VWXD01000003.1"/>
</dbReference>
<comment type="caution">
    <text evidence="2">The sequence shown here is derived from an EMBL/GenBank/DDBJ whole genome shotgun (WGS) entry which is preliminary data.</text>
</comment>
<keyword evidence="1" id="KW-0812">Transmembrane</keyword>
<dbReference type="Proteomes" id="UP000780690">
    <property type="component" value="Unassembled WGS sequence"/>
</dbReference>
<reference evidence="2 3" key="1">
    <citation type="journal article" date="2019" name="bioRxiv">
        <title>Bacteria contribute to plant secondary compound degradation in a generalist herbivore system.</title>
        <authorList>
            <person name="Francoeur C.B."/>
            <person name="Khadempour L."/>
            <person name="Moreira-Soto R.D."/>
            <person name="Gotting K."/>
            <person name="Book A.J."/>
            <person name="Pinto-Tomas A.A."/>
            <person name="Keefover-Ring K."/>
            <person name="Currie C.R."/>
        </authorList>
    </citation>
    <scope>NUCLEOTIDE SEQUENCE [LARGE SCALE GENOMIC DNA]</scope>
    <source>
        <strain evidence="2 3">Acro-805</strain>
    </source>
</reference>
<keyword evidence="1" id="KW-1133">Transmembrane helix</keyword>
<gene>
    <name evidence="2" type="ORF">F3J38_12445</name>
</gene>
<accession>A0ABX0R176</accession>
<name>A0ABX0R176_9GAMM</name>
<organism evidence="2 3">
    <name type="scientific">Candidatus Pantoea formicae</name>
    <dbReference type="NCBI Taxonomy" id="2608355"/>
    <lineage>
        <taxon>Bacteria</taxon>
        <taxon>Pseudomonadati</taxon>
        <taxon>Pseudomonadota</taxon>
        <taxon>Gammaproteobacteria</taxon>
        <taxon>Enterobacterales</taxon>
        <taxon>Erwiniaceae</taxon>
        <taxon>Pantoea</taxon>
    </lineage>
</organism>
<keyword evidence="1" id="KW-0472">Membrane</keyword>
<proteinExistence type="predicted"/>
<evidence type="ECO:0000256" key="1">
    <source>
        <dbReference type="SAM" id="Phobius"/>
    </source>
</evidence>
<evidence type="ECO:0000313" key="3">
    <source>
        <dbReference type="Proteomes" id="UP000780690"/>
    </source>
</evidence>
<feature type="transmembrane region" description="Helical" evidence="1">
    <location>
        <begin position="162"/>
        <end position="179"/>
    </location>
</feature>
<keyword evidence="3" id="KW-1185">Reference proteome</keyword>
<sequence>MEELTQRVGLLEKTTHQIQQDVAVLTARSENFATKADIGTLRTELLGEMGKSEKRTDCKFEKIALHFDDKLGKMALHFDDKLGKMTLHFDDKLGKMALHFDDKLEKLEVRIDDKLEKMELRIDDKLDKMEQRIDVKFERMDEKFEKKFVRIDEKFEKLNDRLTWSIMVPAILAVLAWFVKDLVVKV</sequence>
<dbReference type="EMBL" id="VWXD01000003">
    <property type="protein sequence ID" value="NIF00862.1"/>
    <property type="molecule type" value="Genomic_DNA"/>
</dbReference>